<organism evidence="2 3">
    <name type="scientific">Chitinophaga filiformis</name>
    <name type="common">Myxococcus filiformis</name>
    <name type="synonym">Flexibacter filiformis</name>
    <dbReference type="NCBI Taxonomy" id="104663"/>
    <lineage>
        <taxon>Bacteria</taxon>
        <taxon>Pseudomonadati</taxon>
        <taxon>Bacteroidota</taxon>
        <taxon>Chitinophagia</taxon>
        <taxon>Chitinophagales</taxon>
        <taxon>Chitinophagaceae</taxon>
        <taxon>Chitinophaga</taxon>
    </lineage>
</organism>
<name>A0A1G7HPD1_CHIFI</name>
<dbReference type="AlphaFoldDB" id="A0A1G7HPD1"/>
<feature type="chain" id="PRO_5011620524" evidence="1">
    <location>
        <begin position="23"/>
        <end position="87"/>
    </location>
</feature>
<gene>
    <name evidence="2" type="ORF">SAMN04488121_101553</name>
</gene>
<evidence type="ECO:0000256" key="1">
    <source>
        <dbReference type="SAM" id="SignalP"/>
    </source>
</evidence>
<dbReference type="RefSeq" id="WP_245705336.1">
    <property type="nucleotide sequence ID" value="NZ_FNBN01000001.1"/>
</dbReference>
<protein>
    <submittedName>
        <fullName evidence="2">Uncharacterized protein</fullName>
    </submittedName>
</protein>
<keyword evidence="1" id="KW-0732">Signal</keyword>
<dbReference type="EMBL" id="FNBN01000001">
    <property type="protein sequence ID" value="SDF02303.1"/>
    <property type="molecule type" value="Genomic_DNA"/>
</dbReference>
<evidence type="ECO:0000313" key="3">
    <source>
        <dbReference type="Proteomes" id="UP000199045"/>
    </source>
</evidence>
<dbReference type="Proteomes" id="UP000199045">
    <property type="component" value="Unassembled WGS sequence"/>
</dbReference>
<feature type="signal peptide" evidence="1">
    <location>
        <begin position="1"/>
        <end position="22"/>
    </location>
</feature>
<proteinExistence type="predicted"/>
<accession>A0A1G7HPD1</accession>
<sequence length="87" mass="9506">MKNVRFALMAVAVTLAAGTAVATSLQNKAERAETKYYKTSTGEFAVAGIKDYDYVCAWDHFGTCTYTFDSATGTYKPSEAGKILFLR</sequence>
<evidence type="ECO:0000313" key="2">
    <source>
        <dbReference type="EMBL" id="SDF02303.1"/>
    </source>
</evidence>
<reference evidence="2 3" key="1">
    <citation type="submission" date="2016-10" db="EMBL/GenBank/DDBJ databases">
        <authorList>
            <person name="de Groot N.N."/>
        </authorList>
    </citation>
    <scope>NUCLEOTIDE SEQUENCE [LARGE SCALE GENOMIC DNA]</scope>
    <source>
        <strain evidence="2 3">DSM 527</strain>
    </source>
</reference>